<reference evidence="3 4" key="1">
    <citation type="submission" date="2020-08" db="EMBL/GenBank/DDBJ databases">
        <title>Genome public.</title>
        <authorList>
            <person name="Liu C."/>
            <person name="Sun Q."/>
        </authorList>
    </citation>
    <scope>NUCLEOTIDE SEQUENCE [LARGE SCALE GENOMIC DNA]</scope>
    <source>
        <strain evidence="3 4">BX4</strain>
    </source>
</reference>
<dbReference type="Gene3D" id="1.10.3210.10">
    <property type="entry name" value="Hypothetical protein af1432"/>
    <property type="match status" value="1"/>
</dbReference>
<gene>
    <name evidence="3" type="primary">yfbR</name>
    <name evidence="3" type="ORF">H8S00_02635</name>
</gene>
<dbReference type="EC" id="3.1.3.89" evidence="3"/>
<dbReference type="GO" id="GO:0002953">
    <property type="term" value="F:5'-deoxynucleotidase activity"/>
    <property type="evidence" value="ECO:0007669"/>
    <property type="project" value="UniProtKB-EC"/>
</dbReference>
<dbReference type="RefSeq" id="WP_118589002.1">
    <property type="nucleotide sequence ID" value="NZ_JACOOZ010000002.1"/>
</dbReference>
<evidence type="ECO:0000313" key="3">
    <source>
        <dbReference type="EMBL" id="MBC5666890.1"/>
    </source>
</evidence>
<keyword evidence="1 3" id="KW-0378">Hydrolase</keyword>
<accession>A0ABR7EZV8</accession>
<name>A0ABR7EZV8_9FIRM</name>
<dbReference type="InterPro" id="IPR003607">
    <property type="entry name" value="HD/PDEase_dom"/>
</dbReference>
<dbReference type="SUPFAM" id="SSF109604">
    <property type="entry name" value="HD-domain/PDEase-like"/>
    <property type="match status" value="1"/>
</dbReference>
<dbReference type="Pfam" id="PF12917">
    <property type="entry name" value="YfbR-like"/>
    <property type="match status" value="1"/>
</dbReference>
<organism evidence="3 4">
    <name type="scientific">Eubacterium segne</name>
    <dbReference type="NCBI Taxonomy" id="2763045"/>
    <lineage>
        <taxon>Bacteria</taxon>
        <taxon>Bacillati</taxon>
        <taxon>Bacillota</taxon>
        <taxon>Clostridia</taxon>
        <taxon>Eubacteriales</taxon>
        <taxon>Eubacteriaceae</taxon>
        <taxon>Eubacterium</taxon>
    </lineage>
</organism>
<evidence type="ECO:0000259" key="2">
    <source>
        <dbReference type="SMART" id="SM00471"/>
    </source>
</evidence>
<dbReference type="SMART" id="SM00471">
    <property type="entry name" value="HDc"/>
    <property type="match status" value="1"/>
</dbReference>
<keyword evidence="4" id="KW-1185">Reference proteome</keyword>
<dbReference type="NCBIfam" id="NF003009">
    <property type="entry name" value="PRK03826.1"/>
    <property type="match status" value="1"/>
</dbReference>
<comment type="caution">
    <text evidence="3">The sequence shown here is derived from an EMBL/GenBank/DDBJ whole genome shotgun (WGS) entry which is preliminary data.</text>
</comment>
<dbReference type="PANTHER" id="PTHR11845:SF13">
    <property type="entry name" value="5'-DEOXYNUCLEOTIDASE HDDC2"/>
    <property type="match status" value="1"/>
</dbReference>
<dbReference type="InterPro" id="IPR039356">
    <property type="entry name" value="YfbR/HDDC2"/>
</dbReference>
<protein>
    <submittedName>
        <fullName evidence="3">5'-deoxynucleotidase</fullName>
        <ecNumber evidence="3">3.1.3.89</ecNumber>
    </submittedName>
</protein>
<dbReference type="CDD" id="cd00077">
    <property type="entry name" value="HDc"/>
    <property type="match status" value="1"/>
</dbReference>
<dbReference type="Proteomes" id="UP000597877">
    <property type="component" value="Unassembled WGS sequence"/>
</dbReference>
<dbReference type="EMBL" id="JACOOZ010000002">
    <property type="protein sequence ID" value="MBC5666890.1"/>
    <property type="molecule type" value="Genomic_DNA"/>
</dbReference>
<evidence type="ECO:0000256" key="1">
    <source>
        <dbReference type="ARBA" id="ARBA00022801"/>
    </source>
</evidence>
<proteinExistence type="predicted"/>
<feature type="domain" description="HD/PDEase" evidence="2">
    <location>
        <begin position="24"/>
        <end position="147"/>
    </location>
</feature>
<dbReference type="PANTHER" id="PTHR11845">
    <property type="entry name" value="5'-DEOXYNUCLEOTIDASE HDDC2"/>
    <property type="match status" value="1"/>
</dbReference>
<evidence type="ECO:0000313" key="4">
    <source>
        <dbReference type="Proteomes" id="UP000597877"/>
    </source>
</evidence>
<sequence>MNNFFGMLARMKYINRWGLMRNTINENIAEHSLEVAIIAHSLAVIGNTYYNKNYNAEHIAMLGIMHDTTEIITGDLPTPIKYYAPEIRDAYKEVEHIAANQLLSELPEKMRGAYKNILIEEENDDWKIVKAADKLSAYIKCLEEKNMGNSDFQKAEETIKKYLEDMNMEEVNKFMKEFLPSYNRTLDEIN</sequence>